<protein>
    <submittedName>
        <fullName evidence="2">Uncharacterized protein</fullName>
    </submittedName>
</protein>
<accession>A0A1B6HGH7</accession>
<dbReference type="EMBL" id="GECU01033987">
    <property type="protein sequence ID" value="JAS73719.1"/>
    <property type="molecule type" value="Transcribed_RNA"/>
</dbReference>
<sequence>KSLFIAECIYKCSFQRQKQAGCFTLACAQSLCPAHFIKIFSRAMKHGGLFESTLEELKIDSIHTRGFTPLQIFLQLETATSRKLESIRAGIDGLYSDYTARKARLEAAGHAREQPGDEPADSGCAEEAS</sequence>
<organism evidence="2">
    <name type="scientific">Homalodisca liturata</name>
    <dbReference type="NCBI Taxonomy" id="320908"/>
    <lineage>
        <taxon>Eukaryota</taxon>
        <taxon>Metazoa</taxon>
        <taxon>Ecdysozoa</taxon>
        <taxon>Arthropoda</taxon>
        <taxon>Hexapoda</taxon>
        <taxon>Insecta</taxon>
        <taxon>Pterygota</taxon>
        <taxon>Neoptera</taxon>
        <taxon>Paraneoptera</taxon>
        <taxon>Hemiptera</taxon>
        <taxon>Auchenorrhyncha</taxon>
        <taxon>Membracoidea</taxon>
        <taxon>Cicadellidae</taxon>
        <taxon>Cicadellinae</taxon>
        <taxon>Proconiini</taxon>
        <taxon>Homalodisca</taxon>
    </lineage>
</organism>
<dbReference type="AlphaFoldDB" id="A0A1B6HGH7"/>
<reference evidence="2" key="1">
    <citation type="submission" date="2015-11" db="EMBL/GenBank/DDBJ databases">
        <title>De novo transcriptome assembly of four potential Pierce s Disease insect vectors from Arizona vineyards.</title>
        <authorList>
            <person name="Tassone E.E."/>
        </authorList>
    </citation>
    <scope>NUCLEOTIDE SEQUENCE</scope>
</reference>
<name>A0A1B6HGH7_9HEMI</name>
<feature type="non-terminal residue" evidence="2">
    <location>
        <position position="1"/>
    </location>
</feature>
<feature type="non-terminal residue" evidence="2">
    <location>
        <position position="129"/>
    </location>
</feature>
<evidence type="ECO:0000256" key="1">
    <source>
        <dbReference type="SAM" id="MobiDB-lite"/>
    </source>
</evidence>
<feature type="region of interest" description="Disordered" evidence="1">
    <location>
        <begin position="106"/>
        <end position="129"/>
    </location>
</feature>
<gene>
    <name evidence="2" type="ORF">g.3375</name>
</gene>
<proteinExistence type="predicted"/>
<evidence type="ECO:0000313" key="2">
    <source>
        <dbReference type="EMBL" id="JAS73719.1"/>
    </source>
</evidence>
<feature type="compositionally biased region" description="Basic and acidic residues" evidence="1">
    <location>
        <begin position="106"/>
        <end position="115"/>
    </location>
</feature>